<evidence type="ECO:0000256" key="1">
    <source>
        <dbReference type="SAM" id="Phobius"/>
    </source>
</evidence>
<proteinExistence type="predicted"/>
<comment type="caution">
    <text evidence="2">The sequence shown here is derived from an EMBL/GenBank/DDBJ whole genome shotgun (WGS) entry which is preliminary data.</text>
</comment>
<keyword evidence="2" id="KW-0808">Transferase</keyword>
<feature type="transmembrane region" description="Helical" evidence="1">
    <location>
        <begin position="351"/>
        <end position="374"/>
    </location>
</feature>
<evidence type="ECO:0000313" key="2">
    <source>
        <dbReference type="EMBL" id="MDQ1109924.1"/>
    </source>
</evidence>
<evidence type="ECO:0000313" key="3">
    <source>
        <dbReference type="Proteomes" id="UP001226084"/>
    </source>
</evidence>
<dbReference type="EC" id="2.7.8.20" evidence="2"/>
<feature type="transmembrane region" description="Helical" evidence="1">
    <location>
        <begin position="415"/>
        <end position="433"/>
    </location>
</feature>
<dbReference type="RefSeq" id="WP_307107482.1">
    <property type="nucleotide sequence ID" value="NZ_JAUTAS010000001.1"/>
</dbReference>
<feature type="transmembrane region" description="Helical" evidence="1">
    <location>
        <begin position="235"/>
        <end position="254"/>
    </location>
</feature>
<feature type="transmembrane region" description="Helical" evidence="1">
    <location>
        <begin position="196"/>
        <end position="223"/>
    </location>
</feature>
<dbReference type="AlphaFoldDB" id="A0AAP5EAF0"/>
<protein>
    <submittedName>
        <fullName evidence="2">Phosphoglycerol transferase</fullName>
        <ecNumber evidence="2">2.7.8.20</ecNumber>
    </submittedName>
</protein>
<name>A0AAP5EAF0_9GAMM</name>
<feature type="transmembrane region" description="Helical" evidence="1">
    <location>
        <begin position="386"/>
        <end position="406"/>
    </location>
</feature>
<keyword evidence="1" id="KW-0812">Transmembrane</keyword>
<keyword evidence="1" id="KW-0472">Membrane</keyword>
<gene>
    <name evidence="2" type="ORF">QE424_003083</name>
</gene>
<organism evidence="2 3">
    <name type="scientific">Stenotrophomonas rhizophila</name>
    <dbReference type="NCBI Taxonomy" id="216778"/>
    <lineage>
        <taxon>Bacteria</taxon>
        <taxon>Pseudomonadati</taxon>
        <taxon>Pseudomonadota</taxon>
        <taxon>Gammaproteobacteria</taxon>
        <taxon>Lysobacterales</taxon>
        <taxon>Lysobacteraceae</taxon>
        <taxon>Stenotrophomonas</taxon>
    </lineage>
</organism>
<feature type="transmembrane region" description="Helical" evidence="1">
    <location>
        <begin position="12"/>
        <end position="34"/>
    </location>
</feature>
<keyword evidence="1" id="KW-1133">Transmembrane helix</keyword>
<reference evidence="2" key="1">
    <citation type="submission" date="2023-07" db="EMBL/GenBank/DDBJ databases">
        <title>Functional and genomic diversity of the sorghum phyllosphere microbiome.</title>
        <authorList>
            <person name="Shade A."/>
        </authorList>
    </citation>
    <scope>NUCLEOTIDE SEQUENCE</scope>
    <source>
        <strain evidence="2">SORGH_AS_0457</strain>
    </source>
</reference>
<accession>A0AAP5EAF0</accession>
<sequence length="720" mass="77703">MLDPAPTERRSARVISLIVGIFVALLATGVYWYATGMQRGPLSAPMAYEGDPLQYGYIIQSFSQSGGLSSIDNAGAPFGTQNVDFPNGDLSNMAIAATLFSGGYGLGFNLYLLLSVALTALAGFGIARHCGLARGPALLVALAFALLPFHFQRISHLFYTNYTTAAVALWLSLRLASPLFDRSRATRDRWLGVGAVALACIWCGTTGVYYAFFSCIVLAIAAVVQSARAASVRPAIRAVAILTGISICVAIQLIPTRTHNQTDGKNPSVGQRSMVESEVYGLKLAQLLLPVHGHRIGLLATLRERYDAQALNINENSTATLGTLGSAGFMMSLLILFVPRVRRRFPHAQQLCAVLVVSLFIYATVGGLGSLFALGVSPQIRALNRISPFIGLFSLIVAAGTLQLLWQHLRSRHPMLARNAGLILAGFAVLVILDQVSPGFRNTREQRAAVAAKYESDRAFAQGLASRLPAGSRVMQLPYSPYPESPDLLGSYAQFRNNLHAPSLHWSHGAMRGRPEGNWLAAVNELPAESFVDVLQAVGFSALVIDNRVSSQKMLDIEKRFSERTRAVALTAPDSSQKALLSATPWRATARAFTQENGWHATEAEGQRHWSWSLDRPTFALSPAEPGAGECDVQLSLASIRQMKVKVVDSQGQVLAESEVKPEAVSVINLRIPAGTRRIVLENDVPAAPAGNGDPRPLALRWERTADALPLCTYAKIAQQ</sequence>
<feature type="transmembrane region" description="Helical" evidence="1">
    <location>
        <begin position="133"/>
        <end position="151"/>
    </location>
</feature>
<dbReference type="EMBL" id="JAUTAS010000001">
    <property type="protein sequence ID" value="MDQ1109924.1"/>
    <property type="molecule type" value="Genomic_DNA"/>
</dbReference>
<feature type="transmembrane region" description="Helical" evidence="1">
    <location>
        <begin position="319"/>
        <end position="339"/>
    </location>
</feature>
<dbReference type="GO" id="GO:0008960">
    <property type="term" value="F:phosphatidylglycerol-membrane-oligosaccharide glycerophosphotransferase activity"/>
    <property type="evidence" value="ECO:0007669"/>
    <property type="project" value="UniProtKB-EC"/>
</dbReference>
<dbReference type="Proteomes" id="UP001226084">
    <property type="component" value="Unassembled WGS sequence"/>
</dbReference>